<sequence>MEKLQKVLDSLVSDGATGVLLDWRSPEGRWTGVSGVAERASGQPVDPAGWFRAGSITKTFTAVVVLQLVAEGQLRLDEPVTQWLPGVPEDVTLRQLLNHTSGLYNYTDDLPDTAKLYQDRYDHWDPAETLAGAVAKPRGSGDWAYSNTNYVALGLLIEAVTGRSYEDEVRSRVLEPVGLTRTLLPGDDVDLPDPQLHAYLEVEGELVDLAQANVSQAWAAGQLVSTAADLNRFYAAVLGGELLGADELVAMLTGVPNGDGTAYGLGIAHETLPDGRVLWGHTGGIFGYRTVSYHSLDLSHQVTLAVGGGGGGEPETGPVLADLFEG</sequence>
<name>A0ABN2AD10_9ACTN</name>
<reference evidence="2 3" key="1">
    <citation type="journal article" date="2019" name="Int. J. Syst. Evol. Microbiol.">
        <title>The Global Catalogue of Microorganisms (GCM) 10K type strain sequencing project: providing services to taxonomists for standard genome sequencing and annotation.</title>
        <authorList>
            <consortium name="The Broad Institute Genomics Platform"/>
            <consortium name="The Broad Institute Genome Sequencing Center for Infectious Disease"/>
            <person name="Wu L."/>
            <person name="Ma J."/>
        </authorList>
    </citation>
    <scope>NUCLEOTIDE SEQUENCE [LARGE SCALE GENOMIC DNA]</scope>
    <source>
        <strain evidence="2 3">JCM 14303</strain>
    </source>
</reference>
<protein>
    <submittedName>
        <fullName evidence="2">Serine hydrolase domain-containing protein</fullName>
    </submittedName>
</protein>
<dbReference type="EMBL" id="BAAANC010000001">
    <property type="protein sequence ID" value="GAA1516542.1"/>
    <property type="molecule type" value="Genomic_DNA"/>
</dbReference>
<evidence type="ECO:0000313" key="2">
    <source>
        <dbReference type="EMBL" id="GAA1516542.1"/>
    </source>
</evidence>
<gene>
    <name evidence="2" type="ORF">GCM10009741_14240</name>
</gene>
<keyword evidence="3" id="KW-1185">Reference proteome</keyword>
<dbReference type="InterPro" id="IPR012338">
    <property type="entry name" value="Beta-lactam/transpept-like"/>
</dbReference>
<dbReference type="SUPFAM" id="SSF56601">
    <property type="entry name" value="beta-lactamase/transpeptidase-like"/>
    <property type="match status" value="1"/>
</dbReference>
<dbReference type="GO" id="GO:0016787">
    <property type="term" value="F:hydrolase activity"/>
    <property type="evidence" value="ECO:0007669"/>
    <property type="project" value="UniProtKB-KW"/>
</dbReference>
<dbReference type="RefSeq" id="WP_344171168.1">
    <property type="nucleotide sequence ID" value="NZ_BAAANC010000001.1"/>
</dbReference>
<comment type="caution">
    <text evidence="2">The sequence shown here is derived from an EMBL/GenBank/DDBJ whole genome shotgun (WGS) entry which is preliminary data.</text>
</comment>
<dbReference type="PANTHER" id="PTHR46825">
    <property type="entry name" value="D-ALANYL-D-ALANINE-CARBOXYPEPTIDASE/ENDOPEPTIDASE AMPH"/>
    <property type="match status" value="1"/>
</dbReference>
<proteinExistence type="predicted"/>
<dbReference type="Gene3D" id="3.40.710.10">
    <property type="entry name" value="DD-peptidase/beta-lactamase superfamily"/>
    <property type="match status" value="1"/>
</dbReference>
<dbReference type="InterPro" id="IPR050491">
    <property type="entry name" value="AmpC-like"/>
</dbReference>
<evidence type="ECO:0000259" key="1">
    <source>
        <dbReference type="Pfam" id="PF00144"/>
    </source>
</evidence>
<dbReference type="PANTHER" id="PTHR46825:SF7">
    <property type="entry name" value="D-ALANYL-D-ALANINE CARBOXYPEPTIDASE"/>
    <property type="match status" value="1"/>
</dbReference>
<dbReference type="InterPro" id="IPR001466">
    <property type="entry name" value="Beta-lactam-related"/>
</dbReference>
<dbReference type="Proteomes" id="UP001500363">
    <property type="component" value="Unassembled WGS sequence"/>
</dbReference>
<organism evidence="2 3">
    <name type="scientific">Kribbella lupini</name>
    <dbReference type="NCBI Taxonomy" id="291602"/>
    <lineage>
        <taxon>Bacteria</taxon>
        <taxon>Bacillati</taxon>
        <taxon>Actinomycetota</taxon>
        <taxon>Actinomycetes</taxon>
        <taxon>Propionibacteriales</taxon>
        <taxon>Kribbellaceae</taxon>
        <taxon>Kribbella</taxon>
    </lineage>
</organism>
<accession>A0ABN2AD10</accession>
<keyword evidence="2" id="KW-0378">Hydrolase</keyword>
<feature type="domain" description="Beta-lactamase-related" evidence="1">
    <location>
        <begin position="18"/>
        <end position="289"/>
    </location>
</feature>
<dbReference type="Pfam" id="PF00144">
    <property type="entry name" value="Beta-lactamase"/>
    <property type="match status" value="1"/>
</dbReference>
<evidence type="ECO:0000313" key="3">
    <source>
        <dbReference type="Proteomes" id="UP001500363"/>
    </source>
</evidence>